<proteinExistence type="predicted"/>
<dbReference type="InterPro" id="IPR051541">
    <property type="entry name" value="PTS_SugarTrans_NitroReg"/>
</dbReference>
<dbReference type="OrthoDB" id="370976at2"/>
<organism evidence="2 3">
    <name type="scientific">Aerococcus suis</name>
    <dbReference type="NCBI Taxonomy" id="371602"/>
    <lineage>
        <taxon>Bacteria</taxon>
        <taxon>Bacillati</taxon>
        <taxon>Bacillota</taxon>
        <taxon>Bacilli</taxon>
        <taxon>Lactobacillales</taxon>
        <taxon>Aerococcaceae</taxon>
        <taxon>Aerococcus</taxon>
    </lineage>
</organism>
<dbReference type="PANTHER" id="PTHR47738">
    <property type="entry name" value="PTS SYSTEM FRUCTOSE-LIKE EIIA COMPONENT-RELATED"/>
    <property type="match status" value="1"/>
</dbReference>
<dbReference type="InterPro" id="IPR016152">
    <property type="entry name" value="PTrfase/Anion_transptr"/>
</dbReference>
<dbReference type="PROSITE" id="PS51094">
    <property type="entry name" value="PTS_EIIA_TYPE_2"/>
    <property type="match status" value="1"/>
</dbReference>
<keyword evidence="3" id="KW-1185">Reference proteome</keyword>
<dbReference type="EMBL" id="FWXK01000007">
    <property type="protein sequence ID" value="SMC46224.1"/>
    <property type="molecule type" value="Genomic_DNA"/>
</dbReference>
<dbReference type="Gene3D" id="3.40.930.10">
    <property type="entry name" value="Mannitol-specific EII, Chain A"/>
    <property type="match status" value="1"/>
</dbReference>
<feature type="domain" description="PTS EIIA type-2" evidence="1">
    <location>
        <begin position="4"/>
        <end position="158"/>
    </location>
</feature>
<dbReference type="RefSeq" id="WP_084099382.1">
    <property type="nucleotide sequence ID" value="NZ_FWXK01000007.1"/>
</dbReference>
<dbReference type="AlphaFoldDB" id="A0A1W1ZCS5"/>
<dbReference type="InterPro" id="IPR002178">
    <property type="entry name" value="PTS_EIIA_type-2_dom"/>
</dbReference>
<dbReference type="SUPFAM" id="SSF55804">
    <property type="entry name" value="Phoshotransferase/anion transport protein"/>
    <property type="match status" value="1"/>
</dbReference>
<dbReference type="STRING" id="371602.SAMN04487984_1272"/>
<name>A0A1W1ZCS5_9LACT</name>
<evidence type="ECO:0000259" key="1">
    <source>
        <dbReference type="PROSITE" id="PS51094"/>
    </source>
</evidence>
<sequence>MNADTLVNEKYCYITSKESSSEVFEEIGKILFEEGLVTEEFSEQIKIREKDFPTALDISPIFSDVSGIAIPHTESEYVKTQKVIPIKLNVPFKMRNMIDPSSEVEVNFMFMILNNDSSGQSNILAKIMSGITSSDKKVLKEIADINNSNDVYKFAKKVLESGEND</sequence>
<dbReference type="PANTHER" id="PTHR47738:SF3">
    <property type="entry name" value="PHOSPHOTRANSFERASE SYSTEM MANNITOL_FRUCTOSE-SPECIFIC IIA DOMAIN CONTAINING PROTEIN"/>
    <property type="match status" value="1"/>
</dbReference>
<dbReference type="Pfam" id="PF00359">
    <property type="entry name" value="PTS_EIIA_2"/>
    <property type="match status" value="1"/>
</dbReference>
<protein>
    <submittedName>
        <fullName evidence="2">PTS system IIA component, Gat family</fullName>
    </submittedName>
</protein>
<gene>
    <name evidence="2" type="ORF">SAMN04487984_1272</name>
</gene>
<dbReference type="Proteomes" id="UP000243884">
    <property type="component" value="Unassembled WGS sequence"/>
</dbReference>
<evidence type="ECO:0000313" key="2">
    <source>
        <dbReference type="EMBL" id="SMC46224.1"/>
    </source>
</evidence>
<evidence type="ECO:0000313" key="3">
    <source>
        <dbReference type="Proteomes" id="UP000243884"/>
    </source>
</evidence>
<accession>A0A1W1ZCS5</accession>
<reference evidence="3" key="1">
    <citation type="submission" date="2017-04" db="EMBL/GenBank/DDBJ databases">
        <authorList>
            <person name="Varghese N."/>
            <person name="Submissions S."/>
        </authorList>
    </citation>
    <scope>NUCLEOTIDE SEQUENCE [LARGE SCALE GENOMIC DNA]</scope>
    <source>
        <strain evidence="3">DSM 21500</strain>
    </source>
</reference>